<protein>
    <submittedName>
        <fullName evidence="3">AAA family ATPase</fullName>
    </submittedName>
</protein>
<proteinExistence type="predicted"/>
<dbReference type="InterPro" id="IPR036390">
    <property type="entry name" value="WH_DNA-bd_sf"/>
</dbReference>
<dbReference type="InterPro" id="IPR036388">
    <property type="entry name" value="WH-like_DNA-bd_sf"/>
</dbReference>
<dbReference type="Proteomes" id="UP000179540">
    <property type="component" value="Unassembled WGS sequence"/>
</dbReference>
<reference evidence="3 4" key="1">
    <citation type="submission" date="2016-10" db="EMBL/GenBank/DDBJ databases">
        <title>Draft genome sequence of strain LCT isolated from the Shenzhou X spacecraft of China.</title>
        <authorList>
            <person name="Huang B."/>
        </authorList>
    </citation>
    <scope>NUCLEOTIDE SEQUENCE [LARGE SCALE GENOMIC DNA]</scope>
    <source>
        <strain evidence="3 4">LCT-H5</strain>
    </source>
</reference>
<dbReference type="Pfam" id="PF04326">
    <property type="entry name" value="SLFN_AlbA_2"/>
    <property type="match status" value="1"/>
</dbReference>
<evidence type="ECO:0000313" key="3">
    <source>
        <dbReference type="EMBL" id="OIJ36014.1"/>
    </source>
</evidence>
<dbReference type="SUPFAM" id="SSF46785">
    <property type="entry name" value="Winged helix' DNA-binding domain"/>
    <property type="match status" value="1"/>
</dbReference>
<dbReference type="EMBL" id="MODZ01000005">
    <property type="protein sequence ID" value="OIJ36014.1"/>
    <property type="molecule type" value="Genomic_DNA"/>
</dbReference>
<evidence type="ECO:0000256" key="1">
    <source>
        <dbReference type="SAM" id="MobiDB-lite"/>
    </source>
</evidence>
<dbReference type="AlphaFoldDB" id="A0A1S2N088"/>
<dbReference type="InterPro" id="IPR038461">
    <property type="entry name" value="Schlafen_AlbA_2_dom_sf"/>
</dbReference>
<accession>A0A1S2N088</accession>
<comment type="caution">
    <text evidence="3">The sequence shown here is derived from an EMBL/GenBank/DDBJ whole genome shotgun (WGS) entry which is preliminary data.</text>
</comment>
<dbReference type="OrthoDB" id="9805115at2"/>
<dbReference type="Gene3D" id="1.10.10.10">
    <property type="entry name" value="Winged helix-like DNA-binding domain superfamily/Winged helix DNA-binding domain"/>
    <property type="match status" value="1"/>
</dbReference>
<evidence type="ECO:0000313" key="4">
    <source>
        <dbReference type="Proteomes" id="UP000179540"/>
    </source>
</evidence>
<feature type="region of interest" description="Disordered" evidence="1">
    <location>
        <begin position="419"/>
        <end position="452"/>
    </location>
</feature>
<name>A0A1S2N088_9MICC</name>
<dbReference type="PANTHER" id="PTHR30595">
    <property type="entry name" value="GLPR-RELATED TRANSCRIPTIONAL REPRESSOR"/>
    <property type="match status" value="1"/>
</dbReference>
<feature type="domain" description="Schlafen AlbA-2" evidence="2">
    <location>
        <begin position="22"/>
        <end position="137"/>
    </location>
</feature>
<evidence type="ECO:0000259" key="2">
    <source>
        <dbReference type="Pfam" id="PF04326"/>
    </source>
</evidence>
<dbReference type="PANTHER" id="PTHR30595:SF6">
    <property type="entry name" value="SCHLAFEN ALBA-2 DOMAIN-CONTAINING PROTEIN"/>
    <property type="match status" value="1"/>
</dbReference>
<feature type="compositionally biased region" description="Basic and acidic residues" evidence="1">
    <location>
        <begin position="419"/>
        <end position="434"/>
    </location>
</feature>
<dbReference type="InterPro" id="IPR007421">
    <property type="entry name" value="Schlafen_AlbA_2_dom"/>
</dbReference>
<dbReference type="Gene3D" id="3.30.565.60">
    <property type="match status" value="1"/>
</dbReference>
<dbReference type="Pfam" id="PF13749">
    <property type="entry name" value="HATPase_c_4"/>
    <property type="match status" value="1"/>
</dbReference>
<dbReference type="Gene3D" id="3.30.950.30">
    <property type="entry name" value="Schlafen, AAA domain"/>
    <property type="match status" value="1"/>
</dbReference>
<organism evidence="3 4">
    <name type="scientific">Rothia kristinae</name>
    <dbReference type="NCBI Taxonomy" id="37923"/>
    <lineage>
        <taxon>Bacteria</taxon>
        <taxon>Bacillati</taxon>
        <taxon>Actinomycetota</taxon>
        <taxon>Actinomycetes</taxon>
        <taxon>Micrococcales</taxon>
        <taxon>Micrococcaceae</taxon>
        <taxon>Rothia</taxon>
    </lineage>
</organism>
<dbReference type="InterPro" id="IPR038475">
    <property type="entry name" value="RecG_C_sf"/>
</dbReference>
<sequence>MEWTAETLDSVLDELRARRGDTTSIEVKRAAGRLPNLTETLCAFANMPEGGTIILGVDEAGGDFNITGVEDVASLEARVISANRQSVRPCPTLEPQTIRCREGDVLVIEVIALPLKERPAVTRGHSYLRQSDGDYRMQDHELRMIEVAKLHVEEQVDYDLTPAHGRNREDLIPELVEAYLKEVRAQDRRLRGRTDEQILQLTNVLKASGEPTLAGLYALGDYPQGQYPSLTVTAAVQLPGGEGSPRNRNLQDFTGPVPVLLAEVMEWVEDNLDIVRRYRPDGHMESVAELPLNAVRELVANALVHRDLGPNTLGTGKGIQVRLRPDALFIQSPGGLRGVSLEQLESVEHAQAAVNQRLYQMAKKLKLPDGAAVIEGEGGGIREVFRSVADRGLPRPKLTDASVRFTAWLWRAADRSRRRDEVLPPRGVPERKAAVDSPAGLPMPASSRPTRHESHVLRLLVESGAMPIRELARTAGLSVSQIRYALARPIAEGLVVMEGRQGQRDTRYRVVEGSRIG</sequence>
<gene>
    <name evidence="3" type="ORF">BK826_04765</name>
</gene>